<evidence type="ECO:0008006" key="5">
    <source>
        <dbReference type="Google" id="ProtNLM"/>
    </source>
</evidence>
<keyword evidence="4" id="KW-1185">Reference proteome</keyword>
<dbReference type="RefSeq" id="WP_377503252.1">
    <property type="nucleotide sequence ID" value="NZ_JBHULU010000003.1"/>
</dbReference>
<keyword evidence="2" id="KW-0472">Membrane</keyword>
<accession>A0ABW5IHB0</accession>
<protein>
    <recommendedName>
        <fullName evidence="5">YtxH-like protein</fullName>
    </recommendedName>
</protein>
<feature type="transmembrane region" description="Helical" evidence="2">
    <location>
        <begin position="53"/>
        <end position="69"/>
    </location>
</feature>
<dbReference type="Proteomes" id="UP001597544">
    <property type="component" value="Unassembled WGS sequence"/>
</dbReference>
<evidence type="ECO:0000256" key="2">
    <source>
        <dbReference type="SAM" id="Phobius"/>
    </source>
</evidence>
<organism evidence="3 4">
    <name type="scientific">Pontibacter locisalis</name>
    <dbReference type="NCBI Taxonomy" id="1719035"/>
    <lineage>
        <taxon>Bacteria</taxon>
        <taxon>Pseudomonadati</taxon>
        <taxon>Bacteroidota</taxon>
        <taxon>Cytophagia</taxon>
        <taxon>Cytophagales</taxon>
        <taxon>Hymenobacteraceae</taxon>
        <taxon>Pontibacter</taxon>
    </lineage>
</organism>
<evidence type="ECO:0000313" key="4">
    <source>
        <dbReference type="Proteomes" id="UP001597544"/>
    </source>
</evidence>
<sequence>MQSSSSADKNTQGRSNQQGTSGKGGLKDFQGKLMQYGSTAADKFNHMTTKQKAMVGGAVLALGAGWMALSQRNKNKIKSELSSAASTVKNQMQSKQNNPSSSNSSKSNSGSSRIDARVK</sequence>
<feature type="region of interest" description="Disordered" evidence="1">
    <location>
        <begin position="81"/>
        <end position="119"/>
    </location>
</feature>
<evidence type="ECO:0000313" key="3">
    <source>
        <dbReference type="EMBL" id="MFD2512790.1"/>
    </source>
</evidence>
<dbReference type="EMBL" id="JBHULU010000003">
    <property type="protein sequence ID" value="MFD2512790.1"/>
    <property type="molecule type" value="Genomic_DNA"/>
</dbReference>
<name>A0ABW5IHB0_9BACT</name>
<gene>
    <name evidence="3" type="ORF">ACFSRY_02820</name>
</gene>
<feature type="region of interest" description="Disordered" evidence="1">
    <location>
        <begin position="1"/>
        <end position="30"/>
    </location>
</feature>
<feature type="compositionally biased region" description="Low complexity" evidence="1">
    <location>
        <begin position="89"/>
        <end position="112"/>
    </location>
</feature>
<proteinExistence type="predicted"/>
<reference evidence="4" key="1">
    <citation type="journal article" date="2019" name="Int. J. Syst. Evol. Microbiol.">
        <title>The Global Catalogue of Microorganisms (GCM) 10K type strain sequencing project: providing services to taxonomists for standard genome sequencing and annotation.</title>
        <authorList>
            <consortium name="The Broad Institute Genomics Platform"/>
            <consortium name="The Broad Institute Genome Sequencing Center for Infectious Disease"/>
            <person name="Wu L."/>
            <person name="Ma J."/>
        </authorList>
    </citation>
    <scope>NUCLEOTIDE SEQUENCE [LARGE SCALE GENOMIC DNA]</scope>
    <source>
        <strain evidence="4">KCTC 42498</strain>
    </source>
</reference>
<comment type="caution">
    <text evidence="3">The sequence shown here is derived from an EMBL/GenBank/DDBJ whole genome shotgun (WGS) entry which is preliminary data.</text>
</comment>
<evidence type="ECO:0000256" key="1">
    <source>
        <dbReference type="SAM" id="MobiDB-lite"/>
    </source>
</evidence>
<feature type="compositionally biased region" description="Polar residues" evidence="1">
    <location>
        <begin position="1"/>
        <end position="20"/>
    </location>
</feature>
<keyword evidence="2" id="KW-0812">Transmembrane</keyword>
<keyword evidence="2" id="KW-1133">Transmembrane helix</keyword>